<evidence type="ECO:0000313" key="3">
    <source>
        <dbReference type="Proteomes" id="UP000572212"/>
    </source>
</evidence>
<dbReference type="Proteomes" id="UP000572212">
    <property type="component" value="Unassembled WGS sequence"/>
</dbReference>
<evidence type="ECO:0000259" key="1">
    <source>
        <dbReference type="PROSITE" id="PS50965"/>
    </source>
</evidence>
<feature type="domain" description="NERD" evidence="1">
    <location>
        <begin position="37"/>
        <end position="151"/>
    </location>
</feature>
<dbReference type="AlphaFoldDB" id="A0A841RP43"/>
<evidence type="ECO:0000313" key="2">
    <source>
        <dbReference type="EMBL" id="MBB6513647.1"/>
    </source>
</evidence>
<name>A0A841RP43_9BACI</name>
<dbReference type="InterPro" id="IPR011528">
    <property type="entry name" value="NERD"/>
</dbReference>
<dbReference type="RefSeq" id="WP_184249196.1">
    <property type="nucleotide sequence ID" value="NZ_BAAACU010000006.1"/>
</dbReference>
<dbReference type="EMBL" id="JACHON010000014">
    <property type="protein sequence ID" value="MBB6513647.1"/>
    <property type="molecule type" value="Genomic_DNA"/>
</dbReference>
<keyword evidence="2" id="KW-0687">Ribonucleoprotein</keyword>
<sequence length="309" mass="36839">MILKEKTEPESLIRLRRLVTRLQDPSPYLHELRNREQGYKYECQLQFFLDRILYQYRSIIILHDIRIPIKRTSFQMDCLLLTPNFGLIIETKGLSGKMSFTQNGQFFHYDKGEIYNPISQVIEQRDRLSDFLSLDNYQFEYVVCLGNPSVSLSTDSSSEWVLDRVIPFDQLKDFIGRLFKKYPQPLIEKNRMINIGKYLKSSHKDDLHRFYNISSSIVEPGVICPECFRLRMERTRYRWRCMHCGHISKDAHLEDILDWFSMINHVKITNSECKFFLAIDSSRTATTLLKNCERLSLVDKKRWSYYILK</sequence>
<dbReference type="Pfam" id="PF08378">
    <property type="entry name" value="NERD"/>
    <property type="match status" value="1"/>
</dbReference>
<dbReference type="PROSITE" id="PS50965">
    <property type="entry name" value="NERD"/>
    <property type="match status" value="1"/>
</dbReference>
<dbReference type="GO" id="GO:0005840">
    <property type="term" value="C:ribosome"/>
    <property type="evidence" value="ECO:0007669"/>
    <property type="project" value="UniProtKB-KW"/>
</dbReference>
<protein>
    <submittedName>
        <fullName evidence="2">Ribosomal protein L37AE/L43A</fullName>
    </submittedName>
</protein>
<comment type="caution">
    <text evidence="2">The sequence shown here is derived from an EMBL/GenBank/DDBJ whole genome shotgun (WGS) entry which is preliminary data.</text>
</comment>
<keyword evidence="3" id="KW-1185">Reference proteome</keyword>
<proteinExistence type="predicted"/>
<reference evidence="2 3" key="1">
    <citation type="submission" date="2020-08" db="EMBL/GenBank/DDBJ databases">
        <title>Genomic Encyclopedia of Type Strains, Phase IV (KMG-IV): sequencing the most valuable type-strain genomes for metagenomic binning, comparative biology and taxonomic classification.</title>
        <authorList>
            <person name="Goeker M."/>
        </authorList>
    </citation>
    <scope>NUCLEOTIDE SEQUENCE [LARGE SCALE GENOMIC DNA]</scope>
    <source>
        <strain evidence="2 3">DSM 11805</strain>
    </source>
</reference>
<keyword evidence="2" id="KW-0689">Ribosomal protein</keyword>
<gene>
    <name evidence="2" type="ORF">GGQ92_002461</name>
</gene>
<accession>A0A841RP43</accession>
<organism evidence="2 3">
    <name type="scientific">Gracilibacillus halotolerans</name>
    <dbReference type="NCBI Taxonomy" id="74386"/>
    <lineage>
        <taxon>Bacteria</taxon>
        <taxon>Bacillati</taxon>
        <taxon>Bacillota</taxon>
        <taxon>Bacilli</taxon>
        <taxon>Bacillales</taxon>
        <taxon>Bacillaceae</taxon>
        <taxon>Gracilibacillus</taxon>
    </lineage>
</organism>